<name>A0ABU2LC20_9ACTN</name>
<protein>
    <submittedName>
        <fullName evidence="4">HNH endonuclease family protein</fullName>
    </submittedName>
</protein>
<sequence>MVRRTAATAAALLAVVLAAACDTPAGEPGASPSVTTAPEAASTLPGLPAPEAAREALEGLTVADPRPMTGYSRDHFPHWTTEDGCTVRETVLRRDGTDVEVDDDCRPATGRWHSPYEDADYTDPSDIDIDHVVPLANAWRSGADAWTEEEREAFANDLTRPQLIAVGNRINREKGDQSPDQWQPPEREFWCTYALAWVAVKDAYGLTVTGPERAELEDMLGTCG</sequence>
<evidence type="ECO:0000256" key="1">
    <source>
        <dbReference type="SAM" id="MobiDB-lite"/>
    </source>
</evidence>
<evidence type="ECO:0000313" key="5">
    <source>
        <dbReference type="Proteomes" id="UP001183388"/>
    </source>
</evidence>
<evidence type="ECO:0000256" key="2">
    <source>
        <dbReference type="SAM" id="SignalP"/>
    </source>
</evidence>
<keyword evidence="4" id="KW-0378">Hydrolase</keyword>
<accession>A0ABU2LC20</accession>
<evidence type="ECO:0000313" key="4">
    <source>
        <dbReference type="EMBL" id="MDT0309045.1"/>
    </source>
</evidence>
<feature type="chain" id="PRO_5046353537" evidence="2">
    <location>
        <begin position="21"/>
        <end position="224"/>
    </location>
</feature>
<dbReference type="EMBL" id="JAVREN010000030">
    <property type="protein sequence ID" value="MDT0309045.1"/>
    <property type="molecule type" value="Genomic_DNA"/>
</dbReference>
<dbReference type="InterPro" id="IPR011089">
    <property type="entry name" value="GmrSD_C"/>
</dbReference>
<keyword evidence="4" id="KW-0540">Nuclease</keyword>
<comment type="caution">
    <text evidence="4">The sequence shown here is derived from an EMBL/GenBank/DDBJ whole genome shotgun (WGS) entry which is preliminary data.</text>
</comment>
<dbReference type="Pfam" id="PF07510">
    <property type="entry name" value="GmrSD_C"/>
    <property type="match status" value="1"/>
</dbReference>
<reference evidence="5" key="1">
    <citation type="submission" date="2023-07" db="EMBL/GenBank/DDBJ databases">
        <title>30 novel species of actinomycetes from the DSMZ collection.</title>
        <authorList>
            <person name="Nouioui I."/>
        </authorList>
    </citation>
    <scope>NUCLEOTIDE SEQUENCE [LARGE SCALE GENOMIC DNA]</scope>
    <source>
        <strain evidence="5">DSM 44917</strain>
    </source>
</reference>
<feature type="region of interest" description="Disordered" evidence="1">
    <location>
        <begin position="23"/>
        <end position="47"/>
    </location>
</feature>
<keyword evidence="2" id="KW-0732">Signal</keyword>
<organism evidence="4 5">
    <name type="scientific">Streptomyces boetiae</name>
    <dbReference type="NCBI Taxonomy" id="3075541"/>
    <lineage>
        <taxon>Bacteria</taxon>
        <taxon>Bacillati</taxon>
        <taxon>Actinomycetota</taxon>
        <taxon>Actinomycetes</taxon>
        <taxon>Kitasatosporales</taxon>
        <taxon>Streptomycetaceae</taxon>
        <taxon>Streptomyces</taxon>
    </lineage>
</organism>
<dbReference type="Proteomes" id="UP001183388">
    <property type="component" value="Unassembled WGS sequence"/>
</dbReference>
<dbReference type="RefSeq" id="WP_311631998.1">
    <property type="nucleotide sequence ID" value="NZ_JAVREN010000030.1"/>
</dbReference>
<dbReference type="PROSITE" id="PS51257">
    <property type="entry name" value="PROKAR_LIPOPROTEIN"/>
    <property type="match status" value="1"/>
</dbReference>
<keyword evidence="4" id="KW-0255">Endonuclease</keyword>
<feature type="signal peptide" evidence="2">
    <location>
        <begin position="1"/>
        <end position="20"/>
    </location>
</feature>
<dbReference type="PANTHER" id="PTHR24094">
    <property type="entry name" value="SECRETED PROTEIN"/>
    <property type="match status" value="1"/>
</dbReference>
<evidence type="ECO:0000259" key="3">
    <source>
        <dbReference type="Pfam" id="PF07510"/>
    </source>
</evidence>
<gene>
    <name evidence="4" type="ORF">RM780_19065</name>
</gene>
<dbReference type="GO" id="GO:0004519">
    <property type="term" value="F:endonuclease activity"/>
    <property type="evidence" value="ECO:0007669"/>
    <property type="project" value="UniProtKB-KW"/>
</dbReference>
<keyword evidence="5" id="KW-1185">Reference proteome</keyword>
<proteinExistence type="predicted"/>
<feature type="domain" description="GmrSD restriction endonucleases C-terminal" evidence="3">
    <location>
        <begin position="110"/>
        <end position="215"/>
    </location>
</feature>
<dbReference type="PANTHER" id="PTHR24094:SF15">
    <property type="entry name" value="AMP-DEPENDENT SYNTHETASE_LIGASE DOMAIN-CONTAINING PROTEIN-RELATED"/>
    <property type="match status" value="1"/>
</dbReference>